<organism evidence="7 8">
    <name type="scientific">Senegalimassilia anaerobia</name>
    <dbReference type="NCBI Taxonomy" id="1473216"/>
    <lineage>
        <taxon>Bacteria</taxon>
        <taxon>Bacillati</taxon>
        <taxon>Actinomycetota</taxon>
        <taxon>Coriobacteriia</taxon>
        <taxon>Coriobacteriales</taxon>
        <taxon>Coriobacteriaceae</taxon>
        <taxon>Senegalimassilia</taxon>
    </lineage>
</organism>
<dbReference type="Pfam" id="PF03063">
    <property type="entry name" value="Prismane"/>
    <property type="match status" value="1"/>
</dbReference>
<dbReference type="FunFam" id="3.40.50.2030:FF:000001">
    <property type="entry name" value="Hydroxylamine reductase"/>
    <property type="match status" value="1"/>
</dbReference>
<dbReference type="InterPro" id="IPR016099">
    <property type="entry name" value="Prismane-like_a/b-sand"/>
</dbReference>
<keyword evidence="4 6" id="KW-0408">Iron</keyword>
<comment type="catalytic activity">
    <reaction evidence="6">
        <text>A + NH4(+) + H2O = hydroxylamine + AH2 + H(+)</text>
        <dbReference type="Rhea" id="RHEA:22052"/>
        <dbReference type="ChEBI" id="CHEBI:13193"/>
        <dbReference type="ChEBI" id="CHEBI:15377"/>
        <dbReference type="ChEBI" id="CHEBI:15378"/>
        <dbReference type="ChEBI" id="CHEBI:15429"/>
        <dbReference type="ChEBI" id="CHEBI:17499"/>
        <dbReference type="ChEBI" id="CHEBI:28938"/>
        <dbReference type="EC" id="1.7.99.1"/>
    </reaction>
</comment>
<feature type="binding site" evidence="6">
    <location>
        <position position="238"/>
    </location>
    <ligand>
        <name>hybrid [4Fe-2O-2S] cluster</name>
        <dbReference type="ChEBI" id="CHEBI:60519"/>
    </ligand>
</feature>
<dbReference type="InterPro" id="IPR011254">
    <property type="entry name" value="Prismane-like_sf"/>
</dbReference>
<accession>A0A369LFL1</accession>
<comment type="function">
    <text evidence="6">Catalyzes the reduction of hydroxylamine to form NH(3) and H(2)O.</text>
</comment>
<dbReference type="GO" id="GO:0046872">
    <property type="term" value="F:metal ion binding"/>
    <property type="evidence" value="ECO:0007669"/>
    <property type="project" value="UniProtKB-KW"/>
</dbReference>
<evidence type="ECO:0000256" key="5">
    <source>
        <dbReference type="ARBA" id="ARBA00023014"/>
    </source>
</evidence>
<comment type="caution">
    <text evidence="7">The sequence shown here is derived from an EMBL/GenBank/DDBJ whole genome shotgun (WGS) entry which is preliminary data.</text>
</comment>
<dbReference type="SUPFAM" id="SSF56821">
    <property type="entry name" value="Prismane protein-like"/>
    <property type="match status" value="1"/>
</dbReference>
<keyword evidence="6" id="KW-0004">4Fe-4S</keyword>
<dbReference type="CDD" id="cd01914">
    <property type="entry name" value="HCP"/>
    <property type="match status" value="1"/>
</dbReference>
<proteinExistence type="inferred from homology"/>
<name>A0A369LFL1_9ACTN</name>
<dbReference type="RefSeq" id="WP_114620272.1">
    <property type="nucleotide sequence ID" value="NZ_PPTP01000002.1"/>
</dbReference>
<feature type="binding site" description="via persulfide group" evidence="6">
    <location>
        <position position="380"/>
    </location>
    <ligand>
        <name>hybrid [4Fe-2O-2S] cluster</name>
        <dbReference type="ChEBI" id="CHEBI:60519"/>
    </ligand>
</feature>
<feature type="binding site" evidence="6">
    <location>
        <position position="11"/>
    </location>
    <ligand>
        <name>[4Fe-4S] cluster</name>
        <dbReference type="ChEBI" id="CHEBI:49883"/>
    </ligand>
</feature>
<feature type="binding site" evidence="6">
    <location>
        <position position="469"/>
    </location>
    <ligand>
        <name>hybrid [4Fe-2O-2S] cluster</name>
        <dbReference type="ChEBI" id="CHEBI:60519"/>
    </ligand>
</feature>
<dbReference type="GO" id="GO:0042542">
    <property type="term" value="P:response to hydrogen peroxide"/>
    <property type="evidence" value="ECO:0007669"/>
    <property type="project" value="TreeGrafter"/>
</dbReference>
<dbReference type="EMBL" id="PPTP01000002">
    <property type="protein sequence ID" value="RDB56798.1"/>
    <property type="molecule type" value="Genomic_DNA"/>
</dbReference>
<dbReference type="Gene3D" id="1.20.1270.20">
    <property type="match status" value="2"/>
</dbReference>
<feature type="binding site" evidence="6">
    <location>
        <position position="27"/>
    </location>
    <ligand>
        <name>[4Fe-4S] cluster</name>
        <dbReference type="ChEBI" id="CHEBI:49883"/>
    </ligand>
</feature>
<dbReference type="InterPro" id="IPR010048">
    <property type="entry name" value="Hydroxylam_reduct"/>
</dbReference>
<feature type="binding site" evidence="6">
    <location>
        <position position="214"/>
    </location>
    <ligand>
        <name>hybrid [4Fe-2O-2S] cluster</name>
        <dbReference type="ChEBI" id="CHEBI:60519"/>
    </ligand>
</feature>
<dbReference type="PANTHER" id="PTHR30109">
    <property type="entry name" value="HYDROXYLAMINE REDUCTASE"/>
    <property type="match status" value="1"/>
</dbReference>
<feature type="binding site" evidence="6">
    <location>
        <position position="20"/>
    </location>
    <ligand>
        <name>[4Fe-4S] cluster</name>
        <dbReference type="ChEBI" id="CHEBI:49883"/>
    </ligand>
</feature>
<evidence type="ECO:0000256" key="4">
    <source>
        <dbReference type="ARBA" id="ARBA00023004"/>
    </source>
</evidence>
<keyword evidence="8" id="KW-1185">Reference proteome</keyword>
<comment type="similarity">
    <text evidence="6">Belongs to the HCP family.</text>
</comment>
<dbReference type="InterPro" id="IPR004137">
    <property type="entry name" value="HCP/CODH"/>
</dbReference>
<dbReference type="PIRSF" id="PIRSF000076">
    <property type="entry name" value="HCP"/>
    <property type="match status" value="1"/>
</dbReference>
<dbReference type="Gene3D" id="3.40.50.2030">
    <property type="match status" value="2"/>
</dbReference>
<dbReference type="STRING" id="1034345.GCA_000236865_01116"/>
<evidence type="ECO:0000313" key="7">
    <source>
        <dbReference type="EMBL" id="RDB56798.1"/>
    </source>
</evidence>
<feature type="binding site" evidence="6">
    <location>
        <position position="467"/>
    </location>
    <ligand>
        <name>hybrid [4Fe-2O-2S] cluster</name>
        <dbReference type="ChEBI" id="CHEBI:60519"/>
    </ligand>
</feature>
<feature type="binding site" evidence="6">
    <location>
        <position position="8"/>
    </location>
    <ligand>
        <name>[4Fe-4S] cluster</name>
        <dbReference type="ChEBI" id="CHEBI:49883"/>
    </ligand>
</feature>
<dbReference type="OrthoDB" id="9761526at2"/>
<dbReference type="GO" id="GO:0004601">
    <property type="term" value="F:peroxidase activity"/>
    <property type="evidence" value="ECO:0007669"/>
    <property type="project" value="TreeGrafter"/>
</dbReference>
<sequence length="524" mass="56001">MTDENMFCFQCEQTAGCTACTGAAGVCGKTADVARLQDELTGALIALARAENGGKGDSESDGLMLEGMFACVSNVSFDPEAIAALERRVRAKAIALGEFDLYDMGELWDAQEDIRSLKSLLLFGMRGVAAYAYHAQALGKSDPAVTAFLYEGMRAVGSDLGMDELLPLVLKCGEVNLAAMAALEDANISAYGKPEPATVELKVEAGPFIVVTGHDLHDLKQLLEQTEGRGVNVYTHGEMLPANAYPELRKYPHLKGNYGTAWHNQRKEFKDLPAPILWTTNCLLKPDESYADRVFTTGPVSFPGAHVVETGEDGAKDFSALIDKALELGGWADDRTFAGINGGTSVTTGFGYDTVMSVAPAVIDAVNSGDIKRFILLAGCDGMRKERSYYTDFAKMAPSDSVILTLACGKYRFNDLDLGSIGGIPRLLDVGQCNDAYGAIKIALALADAFGCGVNDLPLSMVLSWYEQKAVCILLTLLHLGIKGIYLGPTLPAFVSPGVLQVLVDNYGIRPISTPEADLAQIMG</sequence>
<feature type="binding site" evidence="6">
    <location>
        <position position="408"/>
    </location>
    <ligand>
        <name>hybrid [4Fe-2O-2S] cluster</name>
        <dbReference type="ChEBI" id="CHEBI:60519"/>
    </ligand>
</feature>
<reference evidence="7 8" key="1">
    <citation type="journal article" date="2018" name="Elife">
        <title>Discovery and characterization of a prevalent human gut bacterial enzyme sufficient for the inactivation of a family of plant toxins.</title>
        <authorList>
            <person name="Koppel N."/>
            <person name="Bisanz J.E."/>
            <person name="Pandelia M.E."/>
            <person name="Turnbaugh P.J."/>
            <person name="Balskus E.P."/>
        </authorList>
    </citation>
    <scope>NUCLEOTIDE SEQUENCE [LARGE SCALE GENOMIC DNA]</scope>
    <source>
        <strain evidence="8">anaerobia AP69FAA</strain>
    </source>
</reference>
<keyword evidence="3 6" id="KW-0560">Oxidoreductase</keyword>
<dbReference type="HAMAP" id="MF_00069">
    <property type="entry name" value="Hydroxylam_reduct"/>
    <property type="match status" value="1"/>
</dbReference>
<comment type="subcellular location">
    <subcellularLocation>
        <location evidence="6">Cytoplasm</location>
    </subcellularLocation>
</comment>
<dbReference type="NCBIfam" id="TIGR01703">
    <property type="entry name" value="hybrid_clust"/>
    <property type="match status" value="1"/>
</dbReference>
<dbReference type="GO" id="GO:0050418">
    <property type="term" value="F:hydroxylamine reductase activity"/>
    <property type="evidence" value="ECO:0007669"/>
    <property type="project" value="UniProtKB-UniRule"/>
</dbReference>
<dbReference type="AlphaFoldDB" id="A0A369LFL1"/>
<feature type="binding site" evidence="6">
    <location>
        <position position="282"/>
    </location>
    <ligand>
        <name>hybrid [4Fe-2O-2S] cluster</name>
        <dbReference type="ChEBI" id="CHEBI:60519"/>
    </ligand>
</feature>
<dbReference type="InterPro" id="IPR016100">
    <property type="entry name" value="Prismane_a-bundle"/>
</dbReference>
<keyword evidence="1 6" id="KW-0963">Cytoplasm</keyword>
<feature type="modified residue" description="Cysteine persulfide" evidence="6">
    <location>
        <position position="380"/>
    </location>
</feature>
<comment type="cofactor">
    <cofactor evidence="6">
        <name>[4Fe-4S] cluster</name>
        <dbReference type="ChEBI" id="CHEBI:49883"/>
    </cofactor>
    <text evidence="6">Binds 1 [4Fe-4S] cluster.</text>
</comment>
<evidence type="ECO:0000256" key="1">
    <source>
        <dbReference type="ARBA" id="ARBA00022490"/>
    </source>
</evidence>
<evidence type="ECO:0000256" key="6">
    <source>
        <dbReference type="HAMAP-Rule" id="MF_00069"/>
    </source>
</evidence>
<evidence type="ECO:0000313" key="8">
    <source>
        <dbReference type="Proteomes" id="UP000253792"/>
    </source>
</evidence>
<protein>
    <recommendedName>
        <fullName evidence="6">Hydroxylamine reductase</fullName>
        <ecNumber evidence="6">1.7.99.1</ecNumber>
    </recommendedName>
    <alternativeName>
        <fullName evidence="6">Hybrid-cluster protein</fullName>
        <shortName evidence="6">HCP</shortName>
    </alternativeName>
    <alternativeName>
        <fullName evidence="6">Prismane protein</fullName>
    </alternativeName>
</protein>
<dbReference type="NCBIfam" id="NF003658">
    <property type="entry name" value="PRK05290.1"/>
    <property type="match status" value="1"/>
</dbReference>
<dbReference type="EC" id="1.7.99.1" evidence="6"/>
<feature type="binding site" evidence="6">
    <location>
        <position position="433"/>
    </location>
    <ligand>
        <name>hybrid [4Fe-2O-2S] cluster</name>
        <dbReference type="ChEBI" id="CHEBI:60519"/>
    </ligand>
</feature>
<dbReference type="GO" id="GO:0051539">
    <property type="term" value="F:4 iron, 4 sulfur cluster binding"/>
    <property type="evidence" value="ECO:0007669"/>
    <property type="project" value="UniProtKB-KW"/>
</dbReference>
<gene>
    <name evidence="6" type="primary">hcp</name>
    <name evidence="7" type="ORF">C1880_03315</name>
</gene>
<dbReference type="GO" id="GO:0005737">
    <property type="term" value="C:cytoplasm"/>
    <property type="evidence" value="ECO:0007669"/>
    <property type="project" value="UniProtKB-SubCell"/>
</dbReference>
<keyword evidence="5 6" id="KW-0411">Iron-sulfur</keyword>
<evidence type="ECO:0000256" key="3">
    <source>
        <dbReference type="ARBA" id="ARBA00023002"/>
    </source>
</evidence>
<comment type="cofactor">
    <cofactor evidence="6">
        <name>hybrid [4Fe-2O-2S] cluster</name>
        <dbReference type="ChEBI" id="CHEBI:60519"/>
    </cofactor>
    <text evidence="6">Binds 1 hybrid [4Fe-2O-2S] cluster.</text>
</comment>
<dbReference type="Proteomes" id="UP000253792">
    <property type="component" value="Unassembled WGS sequence"/>
</dbReference>
<evidence type="ECO:0000256" key="2">
    <source>
        <dbReference type="ARBA" id="ARBA00022723"/>
    </source>
</evidence>
<dbReference type="PANTHER" id="PTHR30109:SF0">
    <property type="entry name" value="HYDROXYLAMINE REDUCTASE"/>
    <property type="match status" value="1"/>
</dbReference>
<keyword evidence="2 6" id="KW-0479">Metal-binding</keyword>